<comment type="caution">
    <text evidence="1">The sequence shown here is derived from an EMBL/GenBank/DDBJ whole genome shotgun (WGS) entry which is preliminary data.</text>
</comment>
<dbReference type="EMBL" id="RIAX01000009">
    <property type="protein sequence ID" value="RNF38897.1"/>
    <property type="molecule type" value="Genomic_DNA"/>
</dbReference>
<organism evidence="1 2">
    <name type="scientific">Planococcus salinus</name>
    <dbReference type="NCBI Taxonomy" id="1848460"/>
    <lineage>
        <taxon>Bacteria</taxon>
        <taxon>Bacillati</taxon>
        <taxon>Bacillota</taxon>
        <taxon>Bacilli</taxon>
        <taxon>Bacillales</taxon>
        <taxon>Caryophanaceae</taxon>
        <taxon>Planococcus</taxon>
    </lineage>
</organism>
<gene>
    <name evidence="1" type="ORF">EEX84_12315</name>
</gene>
<sequence>MGKIEASQIDHIVSTLENLQYGSVVISVHNGEIMQIDATEKRRFAPSKRSASPRDTK</sequence>
<keyword evidence="2" id="KW-1185">Reference proteome</keyword>
<dbReference type="OrthoDB" id="2382414at2"/>
<proteinExistence type="predicted"/>
<accession>A0A3M8P5E8</accession>
<dbReference type="AlphaFoldDB" id="A0A3M8P5E8"/>
<name>A0A3M8P5E8_9BACL</name>
<dbReference type="Proteomes" id="UP000275473">
    <property type="component" value="Unassembled WGS sequence"/>
</dbReference>
<protein>
    <submittedName>
        <fullName evidence="1">DUF2292 domain-containing protein</fullName>
    </submittedName>
</protein>
<evidence type="ECO:0000313" key="2">
    <source>
        <dbReference type="Proteomes" id="UP000275473"/>
    </source>
</evidence>
<dbReference type="Pfam" id="PF10055">
    <property type="entry name" value="DUF2292"/>
    <property type="match status" value="1"/>
</dbReference>
<evidence type="ECO:0000313" key="1">
    <source>
        <dbReference type="EMBL" id="RNF38897.1"/>
    </source>
</evidence>
<reference evidence="1 2" key="1">
    <citation type="journal article" date="2018" name="Int. J. Syst. Evol. Microbiol.">
        <title>Planococcus salinus sp. nov., a moderately halophilic bacterium isolated from a saline-alkali soil.</title>
        <authorList>
            <person name="Gan L."/>
        </authorList>
    </citation>
    <scope>NUCLEOTIDE SEQUENCE [LARGE SCALE GENOMIC DNA]</scope>
    <source>
        <strain evidence="1 2">LCB217</strain>
    </source>
</reference>
<dbReference type="InterPro" id="IPR018743">
    <property type="entry name" value="DUF2292"/>
</dbReference>
<dbReference type="RefSeq" id="WP_123165953.1">
    <property type="nucleotide sequence ID" value="NZ_RIAX01000009.1"/>
</dbReference>